<dbReference type="EMBL" id="CAMGYJ010000008">
    <property type="protein sequence ID" value="CAI0466941.1"/>
    <property type="molecule type" value="Genomic_DNA"/>
</dbReference>
<keyword evidence="2" id="KW-1185">Reference proteome</keyword>
<dbReference type="AlphaFoldDB" id="A0AAV0P9D2"/>
<gene>
    <name evidence="1" type="ORF">LITE_LOCUS37248</name>
</gene>
<comment type="caution">
    <text evidence="1">The sequence shown here is derived from an EMBL/GenBank/DDBJ whole genome shotgun (WGS) entry which is preliminary data.</text>
</comment>
<organism evidence="1 2">
    <name type="scientific">Linum tenue</name>
    <dbReference type="NCBI Taxonomy" id="586396"/>
    <lineage>
        <taxon>Eukaryota</taxon>
        <taxon>Viridiplantae</taxon>
        <taxon>Streptophyta</taxon>
        <taxon>Embryophyta</taxon>
        <taxon>Tracheophyta</taxon>
        <taxon>Spermatophyta</taxon>
        <taxon>Magnoliopsida</taxon>
        <taxon>eudicotyledons</taxon>
        <taxon>Gunneridae</taxon>
        <taxon>Pentapetalae</taxon>
        <taxon>rosids</taxon>
        <taxon>fabids</taxon>
        <taxon>Malpighiales</taxon>
        <taxon>Linaceae</taxon>
        <taxon>Linum</taxon>
    </lineage>
</organism>
<dbReference type="Proteomes" id="UP001154282">
    <property type="component" value="Unassembled WGS sequence"/>
</dbReference>
<evidence type="ECO:0000313" key="2">
    <source>
        <dbReference type="Proteomes" id="UP001154282"/>
    </source>
</evidence>
<evidence type="ECO:0000313" key="1">
    <source>
        <dbReference type="EMBL" id="CAI0466941.1"/>
    </source>
</evidence>
<protein>
    <submittedName>
        <fullName evidence="1">Uncharacterized protein</fullName>
    </submittedName>
</protein>
<sequence length="226" mass="25327">MGLHKHLKVLRRPPHQMQHRLAGKQKRILTVSVRFLVPERFPGPQPDPRLVVVRLLVQHQGLNRDQNLENRRFGRVPLLVLLAAPCVDQAQADPPARVEIRVDPHPVRPVADPRRRIRVVGREPDVEEVEAVVVRRPRAPDDDGGHEIDPVRVDPDRNRVGQVLLQDLPFPHNFLGRVFGDVWEAILVLLFRGQIGVVGCVVRHVETRECGGAAASAAATEHHGGI</sequence>
<name>A0AAV0P9D2_9ROSI</name>
<proteinExistence type="predicted"/>
<accession>A0AAV0P9D2</accession>
<reference evidence="1" key="1">
    <citation type="submission" date="2022-08" db="EMBL/GenBank/DDBJ databases">
        <authorList>
            <person name="Gutierrez-Valencia J."/>
        </authorList>
    </citation>
    <scope>NUCLEOTIDE SEQUENCE</scope>
</reference>